<keyword evidence="2" id="KW-1185">Reference proteome</keyword>
<evidence type="ECO:0000313" key="2">
    <source>
        <dbReference type="Proteomes" id="UP001273505"/>
    </source>
</evidence>
<dbReference type="Gene3D" id="3.30.460.10">
    <property type="entry name" value="Beta Polymerase, domain 2"/>
    <property type="match status" value="1"/>
</dbReference>
<gene>
    <name evidence="1" type="ORF">SCD92_09035</name>
</gene>
<accession>A0ABU4S0Z1</accession>
<dbReference type="SUPFAM" id="SSF81301">
    <property type="entry name" value="Nucleotidyltransferase"/>
    <property type="match status" value="1"/>
</dbReference>
<protein>
    <submittedName>
        <fullName evidence="1">GrpB family protein</fullName>
    </submittedName>
</protein>
<comment type="caution">
    <text evidence="1">The sequence shown here is derived from an EMBL/GenBank/DDBJ whole genome shotgun (WGS) entry which is preliminary data.</text>
</comment>
<dbReference type="InterPro" id="IPR043519">
    <property type="entry name" value="NT_sf"/>
</dbReference>
<organism evidence="1 2">
    <name type="scientific">Gilvimarinus gilvus</name>
    <dbReference type="NCBI Taxonomy" id="3058038"/>
    <lineage>
        <taxon>Bacteria</taxon>
        <taxon>Pseudomonadati</taxon>
        <taxon>Pseudomonadota</taxon>
        <taxon>Gammaproteobacteria</taxon>
        <taxon>Cellvibrionales</taxon>
        <taxon>Cellvibrionaceae</taxon>
        <taxon>Gilvimarinus</taxon>
    </lineage>
</organism>
<dbReference type="EMBL" id="JAXAFO010000012">
    <property type="protein sequence ID" value="MDX6849503.1"/>
    <property type="molecule type" value="Genomic_DNA"/>
</dbReference>
<dbReference type="InterPro" id="IPR007344">
    <property type="entry name" value="GrpB/CoaE"/>
</dbReference>
<evidence type="ECO:0000313" key="1">
    <source>
        <dbReference type="EMBL" id="MDX6849503.1"/>
    </source>
</evidence>
<dbReference type="Proteomes" id="UP001273505">
    <property type="component" value="Unassembled WGS sequence"/>
</dbReference>
<dbReference type="Pfam" id="PF04229">
    <property type="entry name" value="GrpB"/>
    <property type="match status" value="1"/>
</dbReference>
<dbReference type="RefSeq" id="WP_302722894.1">
    <property type="nucleotide sequence ID" value="NZ_JAULRU010000570.1"/>
</dbReference>
<dbReference type="PANTHER" id="PTHR34822:SF1">
    <property type="entry name" value="GRPB FAMILY PROTEIN"/>
    <property type="match status" value="1"/>
</dbReference>
<proteinExistence type="predicted"/>
<reference evidence="1 2" key="1">
    <citation type="submission" date="2023-11" db="EMBL/GenBank/DDBJ databases">
        <title>Gilvimarinus fulvus sp. nov., isolated from the surface of Kelp.</title>
        <authorList>
            <person name="Sun Y.Y."/>
            <person name="Gong Y."/>
            <person name="Du Z.J."/>
        </authorList>
    </citation>
    <scope>NUCLEOTIDE SEQUENCE [LARGE SCALE GENOMIC DNA]</scope>
    <source>
        <strain evidence="1 2">SDUM040013</strain>
    </source>
</reference>
<dbReference type="PANTHER" id="PTHR34822">
    <property type="entry name" value="GRPB DOMAIN PROTEIN (AFU_ORTHOLOGUE AFUA_1G01530)"/>
    <property type="match status" value="1"/>
</dbReference>
<sequence>MSEFEKEKALLQSIAGEWNHGGIEHVGITAVPGMVAKPVIDVMFGVKGLNESSPAIDKLVKNGYEYWPYKSEVMHWFCKPSDAYRTHHLHLVPFEGPLWMERIEFRELLRNNKQVAAQYANLKRDLAAVYKDDREAYTQHKWPFIQAALAGA</sequence>
<name>A0ABU4S0Z1_9GAMM</name>